<dbReference type="InterPro" id="IPR001763">
    <property type="entry name" value="Rhodanese-like_dom"/>
</dbReference>
<dbReference type="InterPro" id="IPR036873">
    <property type="entry name" value="Rhodanese-like_dom_sf"/>
</dbReference>
<dbReference type="InterPro" id="IPR051126">
    <property type="entry name" value="Thiosulfate_sulfurtransferase"/>
</dbReference>
<dbReference type="PROSITE" id="PS50206">
    <property type="entry name" value="RHODANESE_3"/>
    <property type="match status" value="2"/>
</dbReference>
<gene>
    <name evidence="5" type="ORF">KTA_16410</name>
</gene>
<reference evidence="5" key="1">
    <citation type="submission" date="2018-12" db="EMBL/GenBank/DDBJ databases">
        <title>Novel natural products biosynthetic potential of the class Ktedonobacteria.</title>
        <authorList>
            <person name="Zheng Y."/>
            <person name="Saitou A."/>
            <person name="Wang C.M."/>
            <person name="Toyoda A."/>
            <person name="Minakuchi Y."/>
            <person name="Sekiguchi Y."/>
            <person name="Ueda K."/>
            <person name="Takano H."/>
            <person name="Sakai Y."/>
            <person name="Yokota A."/>
            <person name="Yabe S."/>
        </authorList>
    </citation>
    <scope>NUCLEOTIDE SEQUENCE</scope>
    <source>
        <strain evidence="5">A3-2</strain>
    </source>
</reference>
<dbReference type="InterPro" id="IPR001307">
    <property type="entry name" value="Thiosulphate_STrfase_CS"/>
</dbReference>
<name>A0A455T2J7_9CHLR</name>
<evidence type="ECO:0000256" key="1">
    <source>
        <dbReference type="ARBA" id="ARBA00022737"/>
    </source>
</evidence>
<dbReference type="CDD" id="cd01449">
    <property type="entry name" value="TST_Repeat_2"/>
    <property type="match status" value="1"/>
</dbReference>
<dbReference type="CDD" id="cd01448">
    <property type="entry name" value="TST_Repeat_1"/>
    <property type="match status" value="1"/>
</dbReference>
<dbReference type="AlphaFoldDB" id="A0A455T2J7"/>
<dbReference type="Gene3D" id="3.40.250.10">
    <property type="entry name" value="Rhodanese-like domain"/>
    <property type="match status" value="2"/>
</dbReference>
<feature type="domain" description="Rhodanese" evidence="4">
    <location>
        <begin position="162"/>
        <end position="282"/>
    </location>
</feature>
<keyword evidence="3 5" id="KW-0808">Transferase</keyword>
<evidence type="ECO:0000256" key="3">
    <source>
        <dbReference type="RuleBase" id="RU000507"/>
    </source>
</evidence>
<evidence type="ECO:0000313" key="5">
    <source>
        <dbReference type="EMBL" id="BBH93442.1"/>
    </source>
</evidence>
<sequence>MAENKGYAHPEVLVDADWVEAHLNDPNVRLIEVDVDTSAYEQGHIPGAVGFNWQKELQDQVIRAPISKEQLEDLLSRSGVSNDTTVILYGDNNNWFAAWAFWLLKYYGHKDVRLLDGGRAKWVAEKRPLTTEVPSYPRTEYRAEEPHREVRAFRDDVLSKLGDNHVALVDVRSPGEYKGELLAPPNLPQEGAQRGGHIPGAKNIPWASAVREDGTFKSADELRAIYESQGITGDKEIIAYCRIGERSSHTWFALRYLLGYPNVRNYDGSWTEWGSLVGVPIEK</sequence>
<dbReference type="GO" id="GO:0004792">
    <property type="term" value="F:thiosulfate-cyanide sulfurtransferase activity"/>
    <property type="evidence" value="ECO:0007669"/>
    <property type="project" value="UniProtKB-EC"/>
</dbReference>
<dbReference type="Pfam" id="PF00581">
    <property type="entry name" value="Rhodanese"/>
    <property type="match status" value="2"/>
</dbReference>
<dbReference type="PROSITE" id="PS00380">
    <property type="entry name" value="RHODANESE_1"/>
    <property type="match status" value="1"/>
</dbReference>
<dbReference type="PROSITE" id="PS00683">
    <property type="entry name" value="RHODANESE_2"/>
    <property type="match status" value="1"/>
</dbReference>
<protein>
    <recommendedName>
        <fullName evidence="3">Sulfurtransferase</fullName>
    </recommendedName>
</protein>
<keyword evidence="1" id="KW-0677">Repeat</keyword>
<evidence type="ECO:0000259" key="4">
    <source>
        <dbReference type="PROSITE" id="PS50206"/>
    </source>
</evidence>
<accession>A0A455T2J7</accession>
<feature type="domain" description="Rhodanese" evidence="4">
    <location>
        <begin position="24"/>
        <end position="131"/>
    </location>
</feature>
<dbReference type="PANTHER" id="PTHR43855:SF1">
    <property type="entry name" value="THIOSULFATE SULFURTRANSFERASE"/>
    <property type="match status" value="1"/>
</dbReference>
<dbReference type="SMART" id="SM00450">
    <property type="entry name" value="RHOD"/>
    <property type="match status" value="2"/>
</dbReference>
<comment type="catalytic activity">
    <reaction evidence="2">
        <text>thiosulfate + hydrogen cyanide = thiocyanate + sulfite + 2 H(+)</text>
        <dbReference type="Rhea" id="RHEA:16881"/>
        <dbReference type="ChEBI" id="CHEBI:15378"/>
        <dbReference type="ChEBI" id="CHEBI:17359"/>
        <dbReference type="ChEBI" id="CHEBI:18022"/>
        <dbReference type="ChEBI" id="CHEBI:18407"/>
        <dbReference type="ChEBI" id="CHEBI:33542"/>
        <dbReference type="EC" id="2.8.1.1"/>
    </reaction>
</comment>
<proteinExistence type="predicted"/>
<dbReference type="EMBL" id="AP019377">
    <property type="protein sequence ID" value="BBH93442.1"/>
    <property type="molecule type" value="Genomic_DNA"/>
</dbReference>
<dbReference type="PANTHER" id="PTHR43855">
    <property type="entry name" value="THIOSULFATE SULFURTRANSFERASE"/>
    <property type="match status" value="1"/>
</dbReference>
<dbReference type="SUPFAM" id="SSF52821">
    <property type="entry name" value="Rhodanese/Cell cycle control phosphatase"/>
    <property type="match status" value="2"/>
</dbReference>
<evidence type="ECO:0000256" key="2">
    <source>
        <dbReference type="ARBA" id="ARBA00047549"/>
    </source>
</evidence>
<organism evidence="5">
    <name type="scientific">Thermogemmatispora argillosa</name>
    <dbReference type="NCBI Taxonomy" id="2045280"/>
    <lineage>
        <taxon>Bacteria</taxon>
        <taxon>Bacillati</taxon>
        <taxon>Chloroflexota</taxon>
        <taxon>Ktedonobacteria</taxon>
        <taxon>Thermogemmatisporales</taxon>
        <taxon>Thermogemmatisporaceae</taxon>
        <taxon>Thermogemmatispora</taxon>
    </lineage>
</organism>